<keyword evidence="4" id="KW-0862">Zinc</keyword>
<dbReference type="GO" id="GO:0003677">
    <property type="term" value="F:DNA binding"/>
    <property type="evidence" value="ECO:0007669"/>
    <property type="project" value="UniProtKB-KW"/>
</dbReference>
<evidence type="ECO:0000259" key="7">
    <source>
        <dbReference type="Pfam" id="PF01385"/>
    </source>
</evidence>
<dbReference type="Pfam" id="PF01385">
    <property type="entry name" value="OrfB_IS605"/>
    <property type="match status" value="1"/>
</dbReference>
<keyword evidence="6" id="KW-0233">DNA recombination</keyword>
<evidence type="ECO:0000256" key="4">
    <source>
        <dbReference type="ARBA" id="ARBA00022833"/>
    </source>
</evidence>
<evidence type="ECO:0000256" key="1">
    <source>
        <dbReference type="ARBA" id="ARBA00008761"/>
    </source>
</evidence>
<dbReference type="OrthoDB" id="1551477at2"/>
<evidence type="ECO:0000256" key="2">
    <source>
        <dbReference type="ARBA" id="ARBA00022578"/>
    </source>
</evidence>
<keyword evidence="2" id="KW-0815">Transposition</keyword>
<organism evidence="10 11">
    <name type="scientific">Leptotrichia wadei</name>
    <dbReference type="NCBI Taxonomy" id="157687"/>
    <lineage>
        <taxon>Bacteria</taxon>
        <taxon>Fusobacteriati</taxon>
        <taxon>Fusobacteriota</taxon>
        <taxon>Fusobacteriia</taxon>
        <taxon>Fusobacteriales</taxon>
        <taxon>Leptotrichiaceae</taxon>
        <taxon>Leptotrichia</taxon>
    </lineage>
</organism>
<dbReference type="RefSeq" id="WP_147003941.1">
    <property type="nucleotide sequence ID" value="NZ_AP019841.1"/>
</dbReference>
<feature type="domain" description="Probable transposase IS891/IS1136/IS1341" evidence="7">
    <location>
        <begin position="166"/>
        <end position="276"/>
    </location>
</feature>
<dbReference type="NCBIfam" id="TIGR01766">
    <property type="entry name" value="IS200/IS605 family accessory protein TnpB-like domain"/>
    <property type="match status" value="1"/>
</dbReference>
<evidence type="ECO:0000256" key="3">
    <source>
        <dbReference type="ARBA" id="ARBA00022723"/>
    </source>
</evidence>
<gene>
    <name evidence="10" type="ORF">JMUB3936_1510</name>
</gene>
<feature type="domain" description="Cas12f1-like TNB" evidence="8">
    <location>
        <begin position="289"/>
        <end position="356"/>
    </location>
</feature>
<evidence type="ECO:0000313" key="10">
    <source>
        <dbReference type="EMBL" id="BBM55225.1"/>
    </source>
</evidence>
<evidence type="ECO:0000259" key="8">
    <source>
        <dbReference type="Pfam" id="PF07282"/>
    </source>
</evidence>
<dbReference type="AlphaFoldDB" id="A0A510KZD4"/>
<evidence type="ECO:0000259" key="9">
    <source>
        <dbReference type="Pfam" id="PF12323"/>
    </source>
</evidence>
<dbReference type="InterPro" id="IPR021027">
    <property type="entry name" value="Transposase_put_HTH"/>
</dbReference>
<dbReference type="NCBIfam" id="NF040570">
    <property type="entry name" value="guided_TnpB"/>
    <property type="match status" value="1"/>
</dbReference>
<sequence>MKYNLAFKYRIYPNKEQELLINKTFGCVRFVYNTILYTANKFYEETGKNKIITPASLKSENQFLKEVDSLALSNAQLNVRRSFTNFFQKRAKFPRFKSKKNSVKSYTTNCVNNSIRIEENKYLILPKLKKVKLKYHREIPKNYRIKSVTLTNSNGNYYVSVLTEFEKEIQKVASNNDKVIGLDFSMSELFISSENQRADYPRYFRMLEEKLKKLQKSLSRKVKFSKNWYKQKMKISKLHEYIKNCRRDFLHKLSKKLSETYNAVVVEDLNMRGMSQALNFGKSVGDNGWGMFLRMLEYKLMFLGKQFLKIDKWFPSSKTCSKCGNVKEKLKLSERNYKCECCGIEIDRDYNAALNIKNIGKLMLEY</sequence>
<evidence type="ECO:0000256" key="5">
    <source>
        <dbReference type="ARBA" id="ARBA00023125"/>
    </source>
</evidence>
<accession>A0A510KZD4</accession>
<reference evidence="10 11" key="1">
    <citation type="submission" date="2019-07" db="EMBL/GenBank/DDBJ databases">
        <title>Complete Genome Sequence of Leptotrichia wadei Strain JMUB3936.</title>
        <authorList>
            <person name="Watanabe S."/>
            <person name="Cui L."/>
        </authorList>
    </citation>
    <scope>NUCLEOTIDE SEQUENCE [LARGE SCALE GENOMIC DNA]</scope>
    <source>
        <strain evidence="10 11">JMUB3936</strain>
    </source>
</reference>
<dbReference type="GO" id="GO:0032196">
    <property type="term" value="P:transposition"/>
    <property type="evidence" value="ECO:0007669"/>
    <property type="project" value="UniProtKB-KW"/>
</dbReference>
<name>A0A510KZD4_9FUSO</name>
<dbReference type="Proteomes" id="UP000321944">
    <property type="component" value="Chromosome"/>
</dbReference>
<proteinExistence type="inferred from homology"/>
<dbReference type="EMBL" id="AP019841">
    <property type="protein sequence ID" value="BBM55225.1"/>
    <property type="molecule type" value="Genomic_DNA"/>
</dbReference>
<protein>
    <submittedName>
        <fullName evidence="10">Putative transposase</fullName>
    </submittedName>
</protein>
<dbReference type="InterPro" id="IPR010095">
    <property type="entry name" value="Cas12f1-like_TNB"/>
</dbReference>
<evidence type="ECO:0000256" key="6">
    <source>
        <dbReference type="ARBA" id="ARBA00023172"/>
    </source>
</evidence>
<dbReference type="Pfam" id="PF12323">
    <property type="entry name" value="HTH_OrfB_IS605"/>
    <property type="match status" value="1"/>
</dbReference>
<comment type="similarity">
    <text evidence="1">In the C-terminal section; belongs to the transposase 35 family.</text>
</comment>
<feature type="domain" description="Transposase putative helix-turn-helix" evidence="9">
    <location>
        <begin position="1"/>
        <end position="48"/>
    </location>
</feature>
<dbReference type="Pfam" id="PF07282">
    <property type="entry name" value="Cas12f1-like_TNB"/>
    <property type="match status" value="1"/>
</dbReference>
<evidence type="ECO:0000313" key="11">
    <source>
        <dbReference type="Proteomes" id="UP000321944"/>
    </source>
</evidence>
<dbReference type="InterPro" id="IPR001959">
    <property type="entry name" value="Transposase"/>
</dbReference>
<keyword evidence="3" id="KW-0479">Metal-binding</keyword>
<dbReference type="GO" id="GO:0046872">
    <property type="term" value="F:metal ion binding"/>
    <property type="evidence" value="ECO:0007669"/>
    <property type="project" value="UniProtKB-KW"/>
</dbReference>
<dbReference type="GO" id="GO:0006310">
    <property type="term" value="P:DNA recombination"/>
    <property type="evidence" value="ECO:0007669"/>
    <property type="project" value="UniProtKB-KW"/>
</dbReference>
<keyword evidence="5" id="KW-0238">DNA-binding</keyword>